<dbReference type="InterPro" id="IPR042101">
    <property type="entry name" value="SRP54_N_sf"/>
</dbReference>
<evidence type="ECO:0000313" key="14">
    <source>
        <dbReference type="EMBL" id="ADV64354.1"/>
    </source>
</evidence>
<comment type="similarity">
    <text evidence="1 10">Belongs to the GTP-binding SRP family. SRP54 subfamily.</text>
</comment>
<keyword evidence="7 10" id="KW-0733">Signal recognition particle</keyword>
<organism evidence="14 15">
    <name type="scientific">Desulfurococcus mucosus (strain ATCC 35584 / DSM 2162 / JCM 9187 / O7/1)</name>
    <dbReference type="NCBI Taxonomy" id="765177"/>
    <lineage>
        <taxon>Archaea</taxon>
        <taxon>Thermoproteota</taxon>
        <taxon>Thermoprotei</taxon>
        <taxon>Desulfurococcales</taxon>
        <taxon>Desulfurococcaceae</taxon>
        <taxon>Desulfurococcus</taxon>
    </lineage>
</organism>
<dbReference type="InterPro" id="IPR036225">
    <property type="entry name" value="SRP/SRP_N"/>
</dbReference>
<dbReference type="InterPro" id="IPR003593">
    <property type="entry name" value="AAA+_ATPase"/>
</dbReference>
<dbReference type="GeneID" id="10152714"/>
<name>E8RAE4_DESM0</name>
<dbReference type="AlphaFoldDB" id="E8RAE4"/>
<feature type="binding site" evidence="10">
    <location>
        <begin position="103"/>
        <end position="110"/>
    </location>
    <ligand>
        <name>GTP</name>
        <dbReference type="ChEBI" id="CHEBI:37565"/>
    </ligand>
</feature>
<dbReference type="InterPro" id="IPR027417">
    <property type="entry name" value="P-loop_NTPase"/>
</dbReference>
<dbReference type="InterPro" id="IPR022941">
    <property type="entry name" value="SRP54"/>
</dbReference>
<feature type="domain" description="Signal recognition particle SRP54 helical bundle" evidence="13">
    <location>
        <begin position="2"/>
        <end position="82"/>
    </location>
</feature>
<dbReference type="GO" id="GO:0048500">
    <property type="term" value="C:signal recognition particle"/>
    <property type="evidence" value="ECO:0007669"/>
    <property type="project" value="UniProtKB-UniRule"/>
</dbReference>
<feature type="domain" description="AAA+ ATPase" evidence="11">
    <location>
        <begin position="95"/>
        <end position="296"/>
    </location>
</feature>
<dbReference type="GO" id="GO:0008312">
    <property type="term" value="F:7S RNA binding"/>
    <property type="evidence" value="ECO:0007669"/>
    <property type="project" value="UniProtKB-UniRule"/>
</dbReference>
<evidence type="ECO:0000313" key="15">
    <source>
        <dbReference type="Proteomes" id="UP000001068"/>
    </source>
</evidence>
<keyword evidence="4 10" id="KW-0378">Hydrolase</keyword>
<evidence type="ECO:0000256" key="6">
    <source>
        <dbReference type="ARBA" id="ARBA00023134"/>
    </source>
</evidence>
<dbReference type="Pfam" id="PF02978">
    <property type="entry name" value="SRP_SPB"/>
    <property type="match status" value="1"/>
</dbReference>
<evidence type="ECO:0000259" key="12">
    <source>
        <dbReference type="SMART" id="SM00962"/>
    </source>
</evidence>
<evidence type="ECO:0000256" key="9">
    <source>
        <dbReference type="ARBA" id="ARBA00064051"/>
    </source>
</evidence>
<dbReference type="InterPro" id="IPR004125">
    <property type="entry name" value="Signal_recog_particle_SRP54_M"/>
</dbReference>
<dbReference type="Proteomes" id="UP000001068">
    <property type="component" value="Chromosome"/>
</dbReference>
<dbReference type="SMART" id="SM00963">
    <property type="entry name" value="SRP54_N"/>
    <property type="match status" value="1"/>
</dbReference>
<protein>
    <recommendedName>
        <fullName evidence="10">Signal recognition particle 54 kDa protein</fullName>
        <shortName evidence="10">SRP54</shortName>
        <ecNumber evidence="10">3.6.5.4</ecNumber>
    </recommendedName>
</protein>
<dbReference type="HOGENOM" id="CLU_009301_6_0_2"/>
<evidence type="ECO:0000256" key="8">
    <source>
        <dbReference type="ARBA" id="ARBA00023274"/>
    </source>
</evidence>
<dbReference type="SUPFAM" id="SSF52540">
    <property type="entry name" value="P-loop containing nucleoside triphosphate hydrolases"/>
    <property type="match status" value="1"/>
</dbReference>
<dbReference type="Gene3D" id="3.40.50.300">
    <property type="entry name" value="P-loop containing nucleotide triphosphate hydrolases"/>
    <property type="match status" value="1"/>
</dbReference>
<dbReference type="SUPFAM" id="SSF47446">
    <property type="entry name" value="Signal peptide-binding domain"/>
    <property type="match status" value="1"/>
</dbReference>
<evidence type="ECO:0000256" key="5">
    <source>
        <dbReference type="ARBA" id="ARBA00022884"/>
    </source>
</evidence>
<keyword evidence="15" id="KW-1185">Reference proteome</keyword>
<keyword evidence="6 10" id="KW-0342">GTP-binding</keyword>
<dbReference type="Gene3D" id="1.10.260.30">
    <property type="entry name" value="Signal recognition particle, SRP54 subunit, M-domain"/>
    <property type="match status" value="1"/>
</dbReference>
<dbReference type="EC" id="3.6.5.4" evidence="10"/>
<evidence type="ECO:0000256" key="10">
    <source>
        <dbReference type="HAMAP-Rule" id="MF_00306"/>
    </source>
</evidence>
<keyword evidence="2 10" id="KW-0963">Cytoplasm</keyword>
<evidence type="ECO:0000256" key="3">
    <source>
        <dbReference type="ARBA" id="ARBA00022741"/>
    </source>
</evidence>
<keyword evidence="3 10" id="KW-0547">Nucleotide-binding</keyword>
<dbReference type="SUPFAM" id="SSF47364">
    <property type="entry name" value="Domain of the SRP/SRP receptor G-proteins"/>
    <property type="match status" value="1"/>
</dbReference>
<keyword evidence="5 10" id="KW-0694">RNA-binding</keyword>
<feature type="domain" description="SRP54-type proteins GTP-binding" evidence="12">
    <location>
        <begin position="96"/>
        <end position="291"/>
    </location>
</feature>
<comment type="subcellular location">
    <subcellularLocation>
        <location evidence="10">Cytoplasm</location>
    </subcellularLocation>
    <text evidence="10">The SRP-RNC complex is targeted to the cytoplasmic membrane.</text>
</comment>
<evidence type="ECO:0000259" key="13">
    <source>
        <dbReference type="SMART" id="SM00963"/>
    </source>
</evidence>
<dbReference type="FunFam" id="3.40.50.300:FF:000022">
    <property type="entry name" value="Signal recognition particle 54 kDa subunit"/>
    <property type="match status" value="1"/>
</dbReference>
<evidence type="ECO:0000259" key="11">
    <source>
        <dbReference type="SMART" id="SM00382"/>
    </source>
</evidence>
<comment type="catalytic activity">
    <reaction evidence="10">
        <text>GTP + H2O = GDP + phosphate + H(+)</text>
        <dbReference type="Rhea" id="RHEA:19669"/>
        <dbReference type="ChEBI" id="CHEBI:15377"/>
        <dbReference type="ChEBI" id="CHEBI:15378"/>
        <dbReference type="ChEBI" id="CHEBI:37565"/>
        <dbReference type="ChEBI" id="CHEBI:43474"/>
        <dbReference type="ChEBI" id="CHEBI:58189"/>
        <dbReference type="EC" id="3.6.5.4"/>
    </reaction>
</comment>
<dbReference type="InterPro" id="IPR036891">
    <property type="entry name" value="Signal_recog_part_SRP54_M_sf"/>
</dbReference>
<dbReference type="GO" id="GO:0003924">
    <property type="term" value="F:GTPase activity"/>
    <property type="evidence" value="ECO:0007669"/>
    <property type="project" value="UniProtKB-UniRule"/>
</dbReference>
<comment type="domain">
    <text evidence="10">Composed of three domains: the N-terminal N domain, which is responsible for interactions with the ribosome, the central G domain, which binds GTP, and the C-terminal M domain, which binds the RNA and the signal sequence of the RNC.</text>
</comment>
<feature type="binding site" evidence="10">
    <location>
        <begin position="185"/>
        <end position="189"/>
    </location>
    <ligand>
        <name>GTP</name>
        <dbReference type="ChEBI" id="CHEBI:37565"/>
    </ligand>
</feature>
<dbReference type="GO" id="GO:0005525">
    <property type="term" value="F:GTP binding"/>
    <property type="evidence" value="ECO:0007669"/>
    <property type="project" value="UniProtKB-UniRule"/>
</dbReference>
<dbReference type="SMART" id="SM00962">
    <property type="entry name" value="SRP54"/>
    <property type="match status" value="1"/>
</dbReference>
<feature type="binding site" evidence="10">
    <location>
        <begin position="243"/>
        <end position="246"/>
    </location>
    <ligand>
        <name>GTP</name>
        <dbReference type="ChEBI" id="CHEBI:37565"/>
    </ligand>
</feature>
<dbReference type="RefSeq" id="WP_013561576.1">
    <property type="nucleotide sequence ID" value="NC_014961.1"/>
</dbReference>
<gene>
    <name evidence="10" type="primary">srp54</name>
    <name evidence="14" type="ordered locus">Desmu_0035</name>
</gene>
<dbReference type="HAMAP" id="MF_00306">
    <property type="entry name" value="SRP54"/>
    <property type="match status" value="1"/>
</dbReference>
<reference evidence="15" key="1">
    <citation type="submission" date="2010-11" db="EMBL/GenBank/DDBJ databases">
        <title>The complete genome of Desulfurococcus mucosus DSM 2162.</title>
        <authorList>
            <consortium name="US DOE Joint Genome Institute (JGI-PGF)"/>
            <person name="Lucas S."/>
            <person name="Copeland A."/>
            <person name="Lapidus A."/>
            <person name="Bruce D."/>
            <person name="Goodwin L."/>
            <person name="Pitluck S."/>
            <person name="Kyrpides N."/>
            <person name="Mavromatis K."/>
            <person name="Pagani I."/>
            <person name="Ivanova N."/>
            <person name="Ovchinnikova G."/>
            <person name="Chertkov O."/>
            <person name="Held B."/>
            <person name="Brettin T."/>
            <person name="Detter J.C."/>
            <person name="Tapia R."/>
            <person name="Han C."/>
            <person name="Land M."/>
            <person name="Hauser L."/>
            <person name="Markowitz V."/>
            <person name="Cheng J.-F."/>
            <person name="Hugenholtz P."/>
            <person name="Woyke T."/>
            <person name="Wu D."/>
            <person name="Wirth R."/>
            <person name="Bilek Y."/>
            <person name="Hader T."/>
            <person name="Klenk H.-P."/>
            <person name="Eisen J.A."/>
        </authorList>
    </citation>
    <scope>NUCLEOTIDE SEQUENCE [LARGE SCALE GENOMIC DNA]</scope>
    <source>
        <strain evidence="15">ATCC 35584 / DSM 2162 / JCM 9187 / O7/1</strain>
    </source>
</reference>
<dbReference type="KEGG" id="dmu:Desmu_0035"/>
<proteinExistence type="inferred from homology"/>
<dbReference type="Pfam" id="PF00448">
    <property type="entry name" value="SRP54"/>
    <property type="match status" value="1"/>
</dbReference>
<dbReference type="InterPro" id="IPR013822">
    <property type="entry name" value="Signal_recog_particl_SRP54_hlx"/>
</dbReference>
<evidence type="ECO:0000256" key="2">
    <source>
        <dbReference type="ARBA" id="ARBA00022490"/>
    </source>
</evidence>
<dbReference type="InterPro" id="IPR000897">
    <property type="entry name" value="SRP54_GTPase_dom"/>
</dbReference>
<comment type="subunit">
    <text evidence="9 10">Part of the signal recognition particle protein translocation system, which is composed of SRP and FtsY. Archaeal SRP consists of a 7S RNA molecule of 300 nucleotides and two protein subunits: SRP54 and SRP19.</text>
</comment>
<dbReference type="Gene3D" id="1.20.120.140">
    <property type="entry name" value="Signal recognition particle SRP54, nucleotide-binding domain"/>
    <property type="match status" value="1"/>
</dbReference>
<dbReference type="EMBL" id="CP002363">
    <property type="protein sequence ID" value="ADV64354.1"/>
    <property type="molecule type" value="Genomic_DNA"/>
</dbReference>
<reference evidence="14 15" key="2">
    <citation type="journal article" date="2011" name="Stand. Genomic Sci.">
        <title>Complete genome sequence of Desulfurococcus mucosus type strain (O7/1).</title>
        <authorList>
            <person name="Wirth R."/>
            <person name="Chertkov O."/>
            <person name="Held B."/>
            <person name="Lapidus A."/>
            <person name="Nolan M."/>
            <person name="Lucas S."/>
            <person name="Hammon N."/>
            <person name="Deshpande S."/>
            <person name="Cheng J.F."/>
            <person name="Tapia R."/>
            <person name="Han C."/>
            <person name="Goodwin L."/>
            <person name="Pitluck S."/>
            <person name="Liolios K."/>
            <person name="Ioanna P."/>
            <person name="Ivanova N."/>
            <person name="Mavromatis K."/>
            <person name="Mikhailova N."/>
            <person name="Pati A."/>
            <person name="Chen A."/>
            <person name="Palaniappan K."/>
            <person name="Land M."/>
            <person name="Hauser L."/>
            <person name="Chang Y.J."/>
            <person name="Jeffries C.D."/>
            <person name="Bilek Y."/>
            <person name="Hader T."/>
            <person name="Rohde M."/>
            <person name="Spring S."/>
            <person name="Sikorski J."/>
            <person name="Goker M."/>
            <person name="Woyke T."/>
            <person name="Bristow J."/>
            <person name="Eisen J.A."/>
            <person name="Markowitz V."/>
            <person name="Hugenholtz P."/>
            <person name="Kyrpides N.C."/>
            <person name="Klenk H.P."/>
        </authorList>
    </citation>
    <scope>NUCLEOTIDE SEQUENCE [LARGE SCALE GENOMIC DNA]</scope>
    <source>
        <strain evidence="15">ATCC 35584 / DSM 2162 / JCM 9187 / O7/1</strain>
    </source>
</reference>
<evidence type="ECO:0000256" key="1">
    <source>
        <dbReference type="ARBA" id="ARBA00005450"/>
    </source>
</evidence>
<keyword evidence="8 10" id="KW-0687">Ribonucleoprotein</keyword>
<dbReference type="CDD" id="cd17875">
    <property type="entry name" value="SRP54_G"/>
    <property type="match status" value="1"/>
</dbReference>
<dbReference type="Pfam" id="PF02881">
    <property type="entry name" value="SRP54_N"/>
    <property type="match status" value="1"/>
</dbReference>
<sequence>MVFDNIRSALARFLKGGDYEKAVDEFIRELQKELVRADVNLKLAMELTSRIKERALKAEPPPGISRKEWFITVVYEELTRLLGGERKPSVKPAKKPWVIMLVGLQGSGKTTTTAKLAYFYKLEGLRVGLVAADTFRPAAYMQLKQLGEQVGVPVYGEPGNSDAVAIAVKGVEFFRERKMDVIIIDTAGRHHREEDLLEEMKKMSEHVKPDEVMLVIDAAIGQQAFNIARRFHEATPIGSIIVTKLDGTAKGGGALSAVAATGASIKFIGTGEKIDELEVFNPPRFVSRILGLGDIESLIEKVRRVQLDFTEEDARRLIEGKVNMRLVYKQLVSLRKMGPLGKIMQMIPGLGVKIPFEVDSKQLEEKMSKWLAIINSMTYEELDNPDIIDRSRMKRIARGAGVEVEDVKELLKQYELVKKLSKQLRRKDVLKRLGIRPEDLRLGDGEAGGA</sequence>
<evidence type="ECO:0000256" key="7">
    <source>
        <dbReference type="ARBA" id="ARBA00023135"/>
    </source>
</evidence>
<dbReference type="SMART" id="SM00382">
    <property type="entry name" value="AAA"/>
    <property type="match status" value="1"/>
</dbReference>
<dbReference type="GO" id="GO:0006614">
    <property type="term" value="P:SRP-dependent cotranslational protein targeting to membrane"/>
    <property type="evidence" value="ECO:0007669"/>
    <property type="project" value="InterPro"/>
</dbReference>
<accession>E8RAE4</accession>
<comment type="function">
    <text evidence="10">Involved in targeting and insertion of nascent membrane proteins into the cytoplasmic membrane. Binds to the hydrophobic signal sequence of the ribosome-nascent chain (RNC) as it emerges from the ribosomes. The SRP-RNC complex is then targeted to the cytoplasmic membrane where it interacts with the SRP receptor FtsY.</text>
</comment>
<dbReference type="STRING" id="765177.Desmu_0035"/>
<dbReference type="PANTHER" id="PTHR11564:SF5">
    <property type="entry name" value="SIGNAL RECOGNITION PARTICLE SUBUNIT SRP54"/>
    <property type="match status" value="1"/>
</dbReference>
<dbReference type="eggNOG" id="arCOG01228">
    <property type="taxonomic scope" value="Archaea"/>
</dbReference>
<evidence type="ECO:0000256" key="4">
    <source>
        <dbReference type="ARBA" id="ARBA00022801"/>
    </source>
</evidence>
<dbReference type="PANTHER" id="PTHR11564">
    <property type="entry name" value="SIGNAL RECOGNITION PARTICLE 54K PROTEIN SRP54"/>
    <property type="match status" value="1"/>
</dbReference>